<sequence length="241" mass="27626">VISPPQVPKGPRWNLSPPPPVESLATALPRTSSGKTSSGRASSGKTQGVVRFIKKSEKKTLLVVKRAIDVIGKNPDWIRDVNRFYFAIFNFILSPKKEQDNEEDIKRYIAQMYVRKWSTFKYSLVTTQMLMASVGETVSLCEVCEMRSGLEFFKINFADVLVFHEDRNWENSKPFKKSLEILNLSELLSDFDTCLKYFCVKYQLSEPIPAGIPEKHWWWITAAEKNVESLSGLWDDDFGTE</sequence>
<evidence type="ECO:0000313" key="2">
    <source>
        <dbReference type="EMBL" id="CAD7231390.1"/>
    </source>
</evidence>
<protein>
    <submittedName>
        <fullName evidence="2">Uncharacterized protein</fullName>
    </submittedName>
</protein>
<feature type="non-terminal residue" evidence="2">
    <location>
        <position position="241"/>
    </location>
</feature>
<accession>A0A7R8WIZ2</accession>
<reference evidence="2" key="1">
    <citation type="submission" date="2020-11" db="EMBL/GenBank/DDBJ databases">
        <authorList>
            <person name="Tran Van P."/>
        </authorList>
    </citation>
    <scope>NUCLEOTIDE SEQUENCE</scope>
</reference>
<feature type="region of interest" description="Disordered" evidence="1">
    <location>
        <begin position="1"/>
        <end position="43"/>
    </location>
</feature>
<gene>
    <name evidence="2" type="ORF">CTOB1V02_LOCUS9237</name>
</gene>
<name>A0A7R8WIZ2_9CRUS</name>
<organism evidence="2">
    <name type="scientific">Cyprideis torosa</name>
    <dbReference type="NCBI Taxonomy" id="163714"/>
    <lineage>
        <taxon>Eukaryota</taxon>
        <taxon>Metazoa</taxon>
        <taxon>Ecdysozoa</taxon>
        <taxon>Arthropoda</taxon>
        <taxon>Crustacea</taxon>
        <taxon>Oligostraca</taxon>
        <taxon>Ostracoda</taxon>
        <taxon>Podocopa</taxon>
        <taxon>Podocopida</taxon>
        <taxon>Cytherocopina</taxon>
        <taxon>Cytheroidea</taxon>
        <taxon>Cytherideidae</taxon>
        <taxon>Cyprideis</taxon>
    </lineage>
</organism>
<dbReference type="AlphaFoldDB" id="A0A7R8WIZ2"/>
<feature type="compositionally biased region" description="Low complexity" evidence="1">
    <location>
        <begin position="30"/>
        <end position="43"/>
    </location>
</feature>
<evidence type="ECO:0000256" key="1">
    <source>
        <dbReference type="SAM" id="MobiDB-lite"/>
    </source>
</evidence>
<dbReference type="EMBL" id="OB663456">
    <property type="protein sequence ID" value="CAD7231390.1"/>
    <property type="molecule type" value="Genomic_DNA"/>
</dbReference>
<proteinExistence type="predicted"/>